<evidence type="ECO:0000313" key="2">
    <source>
        <dbReference type="EMBL" id="CAE7027129.1"/>
    </source>
</evidence>
<proteinExistence type="predicted"/>
<dbReference type="Proteomes" id="UP000604046">
    <property type="component" value="Unassembled WGS sequence"/>
</dbReference>
<dbReference type="EMBL" id="CAJNDS010000202">
    <property type="protein sequence ID" value="CAE7027129.1"/>
    <property type="molecule type" value="Genomic_DNA"/>
</dbReference>
<evidence type="ECO:0000256" key="1">
    <source>
        <dbReference type="SAM" id="Phobius"/>
    </source>
</evidence>
<accession>A0A812IBL4</accession>
<name>A0A812IBL4_9DINO</name>
<organism evidence="2 3">
    <name type="scientific">Symbiodinium natans</name>
    <dbReference type="NCBI Taxonomy" id="878477"/>
    <lineage>
        <taxon>Eukaryota</taxon>
        <taxon>Sar</taxon>
        <taxon>Alveolata</taxon>
        <taxon>Dinophyceae</taxon>
        <taxon>Suessiales</taxon>
        <taxon>Symbiodiniaceae</taxon>
        <taxon>Symbiodinium</taxon>
    </lineage>
</organism>
<keyword evidence="1" id="KW-1133">Transmembrane helix</keyword>
<reference evidence="2" key="1">
    <citation type="submission" date="2021-02" db="EMBL/GenBank/DDBJ databases">
        <authorList>
            <person name="Dougan E. K."/>
            <person name="Rhodes N."/>
            <person name="Thang M."/>
            <person name="Chan C."/>
        </authorList>
    </citation>
    <scope>NUCLEOTIDE SEQUENCE</scope>
</reference>
<comment type="caution">
    <text evidence="2">The sequence shown here is derived from an EMBL/GenBank/DDBJ whole genome shotgun (WGS) entry which is preliminary data.</text>
</comment>
<keyword evidence="1" id="KW-0812">Transmembrane</keyword>
<keyword evidence="3" id="KW-1185">Reference proteome</keyword>
<feature type="transmembrane region" description="Helical" evidence="1">
    <location>
        <begin position="165"/>
        <end position="189"/>
    </location>
</feature>
<keyword evidence="1" id="KW-0472">Membrane</keyword>
<sequence>MCALAKCTISVPRNASTLAVRRANRCTGLVAINAILQRNAGRCWIVAQWIQKSPGSWLICIGRLHCLRLHVATSEAAAIKSVSGIEEVSTGALTVHSKPAECEDTASKGPLASSAPATAVKTNQSSCDPACAPDRGICGHGVCFCRSPYSGPTCELEFKEDFVRFGYFTVVCLVSVAIVLGFFAADIVWRVTRPSPKATAIGTQQVKKETWRPQAN</sequence>
<protein>
    <submittedName>
        <fullName evidence="2">LeuA protein</fullName>
    </submittedName>
</protein>
<evidence type="ECO:0000313" key="3">
    <source>
        <dbReference type="Proteomes" id="UP000604046"/>
    </source>
</evidence>
<dbReference type="AlphaFoldDB" id="A0A812IBL4"/>
<gene>
    <name evidence="2" type="primary">leuA</name>
    <name evidence="2" type="ORF">SNAT2548_LOCUS3317</name>
</gene>